<name>A0A2T7BNZ6_9BACT</name>
<keyword evidence="1" id="KW-0812">Transmembrane</keyword>
<dbReference type="InterPro" id="IPR010559">
    <property type="entry name" value="Sig_transdc_His_kin_internal"/>
</dbReference>
<dbReference type="Gene3D" id="3.30.565.10">
    <property type="entry name" value="Histidine kinase-like ATPase, C-terminal domain"/>
    <property type="match status" value="1"/>
</dbReference>
<dbReference type="GO" id="GO:0000155">
    <property type="term" value="F:phosphorelay sensor kinase activity"/>
    <property type="evidence" value="ECO:0007669"/>
    <property type="project" value="InterPro"/>
</dbReference>
<dbReference type="Pfam" id="PF06580">
    <property type="entry name" value="His_kinase"/>
    <property type="match status" value="1"/>
</dbReference>
<dbReference type="InterPro" id="IPR050640">
    <property type="entry name" value="Bact_2-comp_sensor_kinase"/>
</dbReference>
<keyword evidence="4" id="KW-1185">Reference proteome</keyword>
<feature type="transmembrane region" description="Helical" evidence="1">
    <location>
        <begin position="115"/>
        <end position="137"/>
    </location>
</feature>
<keyword evidence="1" id="KW-1133">Transmembrane helix</keyword>
<feature type="transmembrane region" description="Helical" evidence="1">
    <location>
        <begin position="76"/>
        <end position="95"/>
    </location>
</feature>
<dbReference type="AlphaFoldDB" id="A0A2T7BNZ6"/>
<sequence length="341" mass="40008">MRACLIRVFSGRYLFHLIVWLVYGAYNLMNVEDYIHKKGWLFTLPPLFISTVLLAMLIYVNAFLLIPQLLDRKKTAFYLLSVLLLVILNTYLKSLSQQHYDTIVWPKEVMKLPDYFKWNLFNSVWSILISTLLLFSLRWSEQKDRVKNIEVEQLHIELKYLRSQVNPHFLFNGLNTIYGNIDIKDQKARDILLQFSGLLRYSLYEADADFVPLTKEASYIENYVALQKARSNSNLRVTLDMIMEDGHVKIAPLLFMPFLENAFKFSASDEETENRIAIRLVQKDKHVLFECTNTCNDDRRVSGGIGLANVRRRLDLLYGKNYVLETKNDAFNYYVMLNIII</sequence>
<feature type="transmembrane region" description="Helical" evidence="1">
    <location>
        <begin position="41"/>
        <end position="64"/>
    </location>
</feature>
<dbReference type="PANTHER" id="PTHR34220">
    <property type="entry name" value="SENSOR HISTIDINE KINASE YPDA"/>
    <property type="match status" value="1"/>
</dbReference>
<reference evidence="3 4" key="1">
    <citation type="submission" date="2018-04" db="EMBL/GenBank/DDBJ databases">
        <title>Chitinophaga fuyangensis sp. nov., isolated from soil in a chemical factory.</title>
        <authorList>
            <person name="Chen K."/>
        </authorList>
    </citation>
    <scope>NUCLEOTIDE SEQUENCE [LARGE SCALE GENOMIC DNA]</scope>
    <source>
        <strain evidence="3 4">LY-1</strain>
    </source>
</reference>
<keyword evidence="1" id="KW-0472">Membrane</keyword>
<dbReference type="OrthoDB" id="9792992at2"/>
<evidence type="ECO:0000259" key="2">
    <source>
        <dbReference type="Pfam" id="PF06580"/>
    </source>
</evidence>
<evidence type="ECO:0000313" key="3">
    <source>
        <dbReference type="EMBL" id="PUZ29403.1"/>
    </source>
</evidence>
<protein>
    <recommendedName>
        <fullName evidence="2">Signal transduction histidine kinase internal region domain-containing protein</fullName>
    </recommendedName>
</protein>
<accession>A0A2T7BNZ6</accession>
<proteinExistence type="predicted"/>
<dbReference type="GO" id="GO:0016020">
    <property type="term" value="C:membrane"/>
    <property type="evidence" value="ECO:0007669"/>
    <property type="project" value="InterPro"/>
</dbReference>
<organism evidence="3 4">
    <name type="scientific">Chitinophaga parva</name>
    <dbReference type="NCBI Taxonomy" id="2169414"/>
    <lineage>
        <taxon>Bacteria</taxon>
        <taxon>Pseudomonadati</taxon>
        <taxon>Bacteroidota</taxon>
        <taxon>Chitinophagia</taxon>
        <taxon>Chitinophagales</taxon>
        <taxon>Chitinophagaceae</taxon>
        <taxon>Chitinophaga</taxon>
    </lineage>
</organism>
<dbReference type="InterPro" id="IPR036890">
    <property type="entry name" value="HATPase_C_sf"/>
</dbReference>
<feature type="domain" description="Signal transduction histidine kinase internal region" evidence="2">
    <location>
        <begin position="157"/>
        <end position="234"/>
    </location>
</feature>
<feature type="transmembrane region" description="Helical" evidence="1">
    <location>
        <begin position="12"/>
        <end position="29"/>
    </location>
</feature>
<dbReference type="PANTHER" id="PTHR34220:SF7">
    <property type="entry name" value="SENSOR HISTIDINE KINASE YPDA"/>
    <property type="match status" value="1"/>
</dbReference>
<dbReference type="Proteomes" id="UP000244450">
    <property type="component" value="Unassembled WGS sequence"/>
</dbReference>
<gene>
    <name evidence="3" type="ORF">DCC81_08125</name>
</gene>
<comment type="caution">
    <text evidence="3">The sequence shown here is derived from an EMBL/GenBank/DDBJ whole genome shotgun (WGS) entry which is preliminary data.</text>
</comment>
<evidence type="ECO:0000313" key="4">
    <source>
        <dbReference type="Proteomes" id="UP000244450"/>
    </source>
</evidence>
<dbReference type="EMBL" id="QCYK01000001">
    <property type="protein sequence ID" value="PUZ29403.1"/>
    <property type="molecule type" value="Genomic_DNA"/>
</dbReference>
<dbReference type="SUPFAM" id="SSF55874">
    <property type="entry name" value="ATPase domain of HSP90 chaperone/DNA topoisomerase II/histidine kinase"/>
    <property type="match status" value="1"/>
</dbReference>
<evidence type="ECO:0000256" key="1">
    <source>
        <dbReference type="SAM" id="Phobius"/>
    </source>
</evidence>